<dbReference type="EMBL" id="LVLJ01003666">
    <property type="protein sequence ID" value="OAE20197.1"/>
    <property type="molecule type" value="Genomic_DNA"/>
</dbReference>
<dbReference type="GO" id="GO:0042752">
    <property type="term" value="P:regulation of circadian rhythm"/>
    <property type="evidence" value="ECO:0007669"/>
    <property type="project" value="InterPro"/>
</dbReference>
<feature type="region of interest" description="Disordered" evidence="1">
    <location>
        <begin position="395"/>
        <end position="507"/>
    </location>
</feature>
<proteinExistence type="predicted"/>
<dbReference type="Proteomes" id="UP000077202">
    <property type="component" value="Unassembled WGS sequence"/>
</dbReference>
<comment type="caution">
    <text evidence="2">The sequence shown here is derived from an EMBL/GenBank/DDBJ whole genome shotgun (WGS) entry which is preliminary data.</text>
</comment>
<reference evidence="2" key="1">
    <citation type="submission" date="2016-03" db="EMBL/GenBank/DDBJ databases">
        <title>Mechanisms controlling the formation of the plant cell surface in tip-growing cells are functionally conserved among land plants.</title>
        <authorList>
            <person name="Honkanen S."/>
            <person name="Jones V.A."/>
            <person name="Morieri G."/>
            <person name="Champion C."/>
            <person name="Hetherington A.J."/>
            <person name="Kelly S."/>
            <person name="Saint-Marcoux D."/>
            <person name="Proust H."/>
            <person name="Prescott H."/>
            <person name="Dolan L."/>
        </authorList>
    </citation>
    <scope>NUCLEOTIDE SEQUENCE [LARGE SCALE GENOMIC DNA]</scope>
    <source>
        <tissue evidence="2">Whole gametophyte</tissue>
    </source>
</reference>
<gene>
    <name evidence="2" type="ORF">AXG93_3802s1100</name>
</gene>
<feature type="compositionally biased region" description="Basic and acidic residues" evidence="1">
    <location>
        <begin position="395"/>
        <end position="406"/>
    </location>
</feature>
<feature type="region of interest" description="Disordered" evidence="1">
    <location>
        <begin position="321"/>
        <end position="355"/>
    </location>
</feature>
<evidence type="ECO:0000313" key="3">
    <source>
        <dbReference type="Proteomes" id="UP000077202"/>
    </source>
</evidence>
<accession>A0A176VI00</accession>
<name>A0A176VI00_MARPO</name>
<dbReference type="PANTHER" id="PTHR33676:SF3">
    <property type="entry name" value="COLD-REGULATED PROTEIN 27"/>
    <property type="match status" value="1"/>
</dbReference>
<organism evidence="2 3">
    <name type="scientific">Marchantia polymorpha subsp. ruderalis</name>
    <dbReference type="NCBI Taxonomy" id="1480154"/>
    <lineage>
        <taxon>Eukaryota</taxon>
        <taxon>Viridiplantae</taxon>
        <taxon>Streptophyta</taxon>
        <taxon>Embryophyta</taxon>
        <taxon>Marchantiophyta</taxon>
        <taxon>Marchantiopsida</taxon>
        <taxon>Marchantiidae</taxon>
        <taxon>Marchantiales</taxon>
        <taxon>Marchantiaceae</taxon>
        <taxon>Marchantia</taxon>
    </lineage>
</organism>
<dbReference type="PANTHER" id="PTHR33676">
    <property type="entry name" value="COLD REGULATED PROTEIN 27"/>
    <property type="match status" value="1"/>
</dbReference>
<evidence type="ECO:0000256" key="1">
    <source>
        <dbReference type="SAM" id="MobiDB-lite"/>
    </source>
</evidence>
<dbReference type="GO" id="GO:0009409">
    <property type="term" value="P:response to cold"/>
    <property type="evidence" value="ECO:0007669"/>
    <property type="project" value="InterPro"/>
</dbReference>
<feature type="region of interest" description="Disordered" evidence="1">
    <location>
        <begin position="125"/>
        <end position="164"/>
    </location>
</feature>
<sequence>MESMQQLLPGTIDKAAPDLAITGDKAADTFSKKFGESVSSPALSDADAIPEASDAGCYTESEWAGSEDSACSIESDASSNAISSNSLVSDADSLAPSCDEKIVEKCPSGGSIVTYDEAVSKANAEGECKAADDRPRRAKRGQTDTQFDEQDTSINTAPRVEESAGKAWTDDKHCSYLNSIEATFVRSLLKQDYRTVDLSEQDQDCVESRPMDPSYLAYHHGPGELFTSLQRGCYDQREYYRPHYIFAPSSPPAVLASPWIQHFNPRIAPSTAVGGAAQDMFPGHTSSSSGFADGAHCSNYMYQGVMEEVMESVPVLPDFPPPQGWNSRFQSQHNASTSAPVRPDTSAQAKKRNLDPCAEVMYRPKKLKSTQQKLAETDLELEEQFVLKQLNQKEEGSRLDIRESGSRLDCNSNPDRSNHLEKQILQGSLPTSHPMGNGDMPQVEKPSAQEERSNSREQEDDRKRMGDGESGDGKSPASCDGVPSQKDVVDGSGQLTGSVEDKGFKGESVQQPAVTGARLKLSVDESIVKCQADLGYDEHDECNFVAKRSPRACRTYTWGIMGNRRPLLPGNAKDIREDETLAKEQQQC</sequence>
<protein>
    <submittedName>
        <fullName evidence="2">Uncharacterized protein</fullName>
    </submittedName>
</protein>
<feature type="compositionally biased region" description="Basic and acidic residues" evidence="1">
    <location>
        <begin position="125"/>
        <end position="135"/>
    </location>
</feature>
<dbReference type="AlphaFoldDB" id="A0A176VI00"/>
<feature type="compositionally biased region" description="Polar residues" evidence="1">
    <location>
        <begin position="324"/>
        <end position="339"/>
    </location>
</feature>
<feature type="region of interest" description="Disordered" evidence="1">
    <location>
        <begin position="569"/>
        <end position="588"/>
    </location>
</feature>
<evidence type="ECO:0000313" key="2">
    <source>
        <dbReference type="EMBL" id="OAE20197.1"/>
    </source>
</evidence>
<dbReference type="InterPro" id="IPR044678">
    <property type="entry name" value="COR27/28"/>
</dbReference>
<feature type="compositionally biased region" description="Basic and acidic residues" evidence="1">
    <location>
        <begin position="573"/>
        <end position="582"/>
    </location>
</feature>
<feature type="compositionally biased region" description="Basic and acidic residues" evidence="1">
    <location>
        <begin position="447"/>
        <end position="467"/>
    </location>
</feature>
<keyword evidence="3" id="KW-1185">Reference proteome</keyword>